<dbReference type="AlphaFoldDB" id="A0A5C6EI54"/>
<dbReference type="Gene3D" id="2.120.10.30">
    <property type="entry name" value="TolB, C-terminal domain"/>
    <property type="match status" value="1"/>
</dbReference>
<dbReference type="Proteomes" id="UP000317977">
    <property type="component" value="Unassembled WGS sequence"/>
</dbReference>
<dbReference type="RefSeq" id="WP_146537360.1">
    <property type="nucleotide sequence ID" value="NZ_SJPX01000006.1"/>
</dbReference>
<reference evidence="1 2" key="1">
    <citation type="submission" date="2019-02" db="EMBL/GenBank/DDBJ databases">
        <title>Deep-cultivation of Planctomycetes and their phenomic and genomic characterization uncovers novel biology.</title>
        <authorList>
            <person name="Wiegand S."/>
            <person name="Jogler M."/>
            <person name="Boedeker C."/>
            <person name="Pinto D."/>
            <person name="Vollmers J."/>
            <person name="Rivas-Marin E."/>
            <person name="Kohn T."/>
            <person name="Peeters S.H."/>
            <person name="Heuer A."/>
            <person name="Rast P."/>
            <person name="Oberbeckmann S."/>
            <person name="Bunk B."/>
            <person name="Jeske O."/>
            <person name="Meyerdierks A."/>
            <person name="Storesund J.E."/>
            <person name="Kallscheuer N."/>
            <person name="Luecker S."/>
            <person name="Lage O.M."/>
            <person name="Pohl T."/>
            <person name="Merkel B.J."/>
            <person name="Hornburger P."/>
            <person name="Mueller R.-W."/>
            <person name="Bruemmer F."/>
            <person name="Labrenz M."/>
            <person name="Spormann A.M."/>
            <person name="Op Den Camp H."/>
            <person name="Overmann J."/>
            <person name="Amann R."/>
            <person name="Jetten M.S.M."/>
            <person name="Mascher T."/>
            <person name="Medema M.H."/>
            <person name="Devos D.P."/>
            <person name="Kaster A.-K."/>
            <person name="Ovreas L."/>
            <person name="Rohde M."/>
            <person name="Galperin M.Y."/>
            <person name="Jogler C."/>
        </authorList>
    </citation>
    <scope>NUCLEOTIDE SEQUENCE [LARGE SCALE GENOMIC DNA]</scope>
    <source>
        <strain evidence="1 2">Poly59</strain>
    </source>
</reference>
<dbReference type="InterPro" id="IPR011042">
    <property type="entry name" value="6-blade_b-propeller_TolB-like"/>
</dbReference>
<evidence type="ECO:0000313" key="2">
    <source>
        <dbReference type="Proteomes" id="UP000317977"/>
    </source>
</evidence>
<evidence type="ECO:0008006" key="3">
    <source>
        <dbReference type="Google" id="ProtNLM"/>
    </source>
</evidence>
<sequence length="520" mass="57509">MVKQIYSVVLTFFLVSLVVPMSLVEADDESDYYRIISVATSQTNTDSRAANWRPGDDGPALEVSGIAPYDDDRIAVAIRKGEVWILGGVYDDPPTQVTYHRFASALHEPLGLLRRGGSFLTVQRSELTRLRDTVGDDVADEYLTVAKGWGVTGHYHEYAYGPKVDGDGNLWLTLNIGLGLKGDLLKRTRQSSLGYRQGLWRGWGMKVSEAGDLIPVCAGMRSPSGMGANADGDMFYTDQQGNWVAAGALHHMREGAFFHHPESLASMDAQGSTIHDVKEVPNGLALPEALKRFPQMKPPAVWFPYKKMGQSTTDIMLDASDGKFGPFAGQLFVGEFTQAGINRVFLEKVDGEYQGACFPFRSGMASAVLRLMQGRDGSVFVGLTNRGWSSLGTASYGLQRLVWTGKTPFEIQAMRVKPDGFELTFTRPVDPKSASDPASYQLQRYTYNYHSTYGSDEIQQHGLTVRSAQVQADGVTVRLVVDGLKQYFVHELNASAVLDRTRQQLLHPHAYYTLNRLPKR</sequence>
<proteinExistence type="predicted"/>
<protein>
    <recommendedName>
        <fullName evidence="3">Large, multifunctional secreted protein</fullName>
    </recommendedName>
</protein>
<gene>
    <name evidence="1" type="ORF">Poly59_59030</name>
</gene>
<dbReference type="OrthoDB" id="176168at2"/>
<dbReference type="PANTHER" id="PTHR33546:SF1">
    <property type="entry name" value="LARGE, MULTIFUNCTIONAL SECRETED PROTEIN"/>
    <property type="match status" value="1"/>
</dbReference>
<evidence type="ECO:0000313" key="1">
    <source>
        <dbReference type="EMBL" id="TWU46929.1"/>
    </source>
</evidence>
<dbReference type="EMBL" id="SJPX01000006">
    <property type="protein sequence ID" value="TWU46929.1"/>
    <property type="molecule type" value="Genomic_DNA"/>
</dbReference>
<organism evidence="1 2">
    <name type="scientific">Rubripirellula reticaptiva</name>
    <dbReference type="NCBI Taxonomy" id="2528013"/>
    <lineage>
        <taxon>Bacteria</taxon>
        <taxon>Pseudomonadati</taxon>
        <taxon>Planctomycetota</taxon>
        <taxon>Planctomycetia</taxon>
        <taxon>Pirellulales</taxon>
        <taxon>Pirellulaceae</taxon>
        <taxon>Rubripirellula</taxon>
    </lineage>
</organism>
<name>A0A5C6EI54_9BACT</name>
<keyword evidence="2" id="KW-1185">Reference proteome</keyword>
<comment type="caution">
    <text evidence="1">The sequence shown here is derived from an EMBL/GenBank/DDBJ whole genome shotgun (WGS) entry which is preliminary data.</text>
</comment>
<accession>A0A5C6EI54</accession>
<dbReference type="PANTHER" id="PTHR33546">
    <property type="entry name" value="LARGE, MULTIFUNCTIONAL SECRETED PROTEIN-RELATED"/>
    <property type="match status" value="1"/>
</dbReference>